<name>A0A0E9QUX0_ANGAN</name>
<reference evidence="1" key="2">
    <citation type="journal article" date="2015" name="Fish Shellfish Immunol.">
        <title>Early steps in the European eel (Anguilla anguilla)-Vibrio vulnificus interaction in the gills: Role of the RtxA13 toxin.</title>
        <authorList>
            <person name="Callol A."/>
            <person name="Pajuelo D."/>
            <person name="Ebbesson L."/>
            <person name="Teles M."/>
            <person name="MacKenzie S."/>
            <person name="Amaro C."/>
        </authorList>
    </citation>
    <scope>NUCLEOTIDE SEQUENCE</scope>
</reference>
<dbReference type="EMBL" id="GBXM01087928">
    <property type="protein sequence ID" value="JAH20649.1"/>
    <property type="molecule type" value="Transcribed_RNA"/>
</dbReference>
<accession>A0A0E9QUX0</accession>
<reference evidence="1" key="1">
    <citation type="submission" date="2014-11" db="EMBL/GenBank/DDBJ databases">
        <authorList>
            <person name="Amaro Gonzalez C."/>
        </authorList>
    </citation>
    <scope>NUCLEOTIDE SEQUENCE</scope>
</reference>
<sequence length="32" mass="3813">MTAVYEQSQWGQILSHLKYILFTFDNSKICTF</sequence>
<dbReference type="AlphaFoldDB" id="A0A0E9QUX0"/>
<proteinExistence type="predicted"/>
<protein>
    <submittedName>
        <fullName evidence="1">Uncharacterized protein</fullName>
    </submittedName>
</protein>
<evidence type="ECO:0000313" key="1">
    <source>
        <dbReference type="EMBL" id="JAH20649.1"/>
    </source>
</evidence>
<organism evidence="1">
    <name type="scientific">Anguilla anguilla</name>
    <name type="common">European freshwater eel</name>
    <name type="synonym">Muraena anguilla</name>
    <dbReference type="NCBI Taxonomy" id="7936"/>
    <lineage>
        <taxon>Eukaryota</taxon>
        <taxon>Metazoa</taxon>
        <taxon>Chordata</taxon>
        <taxon>Craniata</taxon>
        <taxon>Vertebrata</taxon>
        <taxon>Euteleostomi</taxon>
        <taxon>Actinopterygii</taxon>
        <taxon>Neopterygii</taxon>
        <taxon>Teleostei</taxon>
        <taxon>Anguilliformes</taxon>
        <taxon>Anguillidae</taxon>
        <taxon>Anguilla</taxon>
    </lineage>
</organism>